<reference evidence="12 15" key="1">
    <citation type="submission" date="2017-10" db="EMBL/GenBank/DDBJ databases">
        <title>Phenotypic and genomic properties of facultatively anaerobic sulfur-reducing natronoarchaea from hypersaline soda lakes.</title>
        <authorList>
            <person name="Sorokin D.Y."/>
            <person name="Kublanov I.V."/>
            <person name="Roman P."/>
            <person name="Sinninghe Damste J.S."/>
            <person name="Golyshin P.N."/>
            <person name="Rojo D."/>
            <person name="Ciordia S."/>
            <person name="Mena Md.C."/>
            <person name="Ferrer M."/>
            <person name="Messina E."/>
            <person name="Smedile F."/>
            <person name="La Spada G."/>
            <person name="La Cono V."/>
            <person name="Yakimov M.M."/>
        </authorList>
    </citation>
    <scope>NUCLEOTIDE SEQUENCE [LARGE SCALE GENOMIC DNA]</scope>
    <source>
        <strain evidence="12 15">AArc1</strain>
        <plasmid evidence="15">paarc1-02</plasmid>
        <plasmid evidence="12">pAArc1-02</plasmid>
    </source>
</reference>
<evidence type="ECO:0000313" key="15">
    <source>
        <dbReference type="Proteomes" id="UP000258707"/>
    </source>
</evidence>
<evidence type="ECO:0000256" key="5">
    <source>
        <dbReference type="ARBA" id="ARBA00022801"/>
    </source>
</evidence>
<dbReference type="EMBL" id="CP024046">
    <property type="protein sequence ID" value="AXR76293.1"/>
    <property type="molecule type" value="Genomic_DNA"/>
</dbReference>
<dbReference type="GO" id="GO:0046872">
    <property type="term" value="F:metal ion binding"/>
    <property type="evidence" value="ECO:0007669"/>
    <property type="project" value="UniProtKB-KW"/>
</dbReference>
<evidence type="ECO:0000313" key="12">
    <source>
        <dbReference type="EMBL" id="AXR76293.1"/>
    </source>
</evidence>
<dbReference type="InterPro" id="IPR001915">
    <property type="entry name" value="Peptidase_M48"/>
</dbReference>
<protein>
    <submittedName>
        <fullName evidence="13">Zn-dependent protease with chaperone function</fullName>
    </submittedName>
</protein>
<feature type="domain" description="Peptidase M48" evidence="11">
    <location>
        <begin position="5"/>
        <end position="149"/>
    </location>
</feature>
<accession>A0A346P9U8</accession>
<dbReference type="GO" id="GO:0006508">
    <property type="term" value="P:proteolysis"/>
    <property type="evidence" value="ECO:0007669"/>
    <property type="project" value="UniProtKB-KW"/>
</dbReference>
<comment type="similarity">
    <text evidence="10">Belongs to the peptidase M48 family.</text>
</comment>
<keyword evidence="5 10" id="KW-0378">Hydrolase</keyword>
<accession>A0A346PKD6</accession>
<evidence type="ECO:0000259" key="11">
    <source>
        <dbReference type="Pfam" id="PF01435"/>
    </source>
</evidence>
<keyword evidence="7" id="KW-1133">Transmembrane helix</keyword>
<evidence type="ECO:0000256" key="4">
    <source>
        <dbReference type="ARBA" id="ARBA00022723"/>
    </source>
</evidence>
<keyword evidence="13" id="KW-0614">Plasmid</keyword>
<sequence>MAIHQTPLNEIVTRLAGQTDLPSPEIRIFEHSTPLALTVGYRLTTSTLILSRGLIETLGDRKLEAVIAHELAHVANRDTAVLTALSVPSAVARLAHSRYGYNPVIEPLSMLVRILSQWYVALISRGREYAADDGAVAIAGDSAPLASALESLDATSIVTRRQTSANGIRPLRSL</sequence>
<dbReference type="KEGG" id="nag:AArcMg_4156"/>
<keyword evidence="14" id="KW-1185">Reference proteome</keyword>
<keyword evidence="8 10" id="KW-0482">Metalloprotease</keyword>
<keyword evidence="9" id="KW-0472">Membrane</keyword>
<proteinExistence type="inferred from homology"/>
<geneLocation type="plasmid" evidence="13">
    <name>pAArc-Mg-01</name>
</geneLocation>
<dbReference type="Gene3D" id="3.30.2010.10">
    <property type="entry name" value="Metalloproteases ('zincins'), catalytic domain"/>
    <property type="match status" value="1"/>
</dbReference>
<dbReference type="PANTHER" id="PTHR43221:SF2">
    <property type="entry name" value="PROTEASE HTPX HOMOLOG"/>
    <property type="match status" value="1"/>
</dbReference>
<dbReference type="EMBL" id="CP027032">
    <property type="protein sequence ID" value="AXR79981.1"/>
    <property type="molecule type" value="Genomic_DNA"/>
</dbReference>
<geneLocation type="plasmid" evidence="15">
    <name>paarc1-02</name>
</geneLocation>
<evidence type="ECO:0000256" key="6">
    <source>
        <dbReference type="ARBA" id="ARBA00022833"/>
    </source>
</evidence>
<keyword evidence="1" id="KW-1003">Cell membrane</keyword>
<keyword evidence="3" id="KW-0812">Transmembrane</keyword>
<gene>
    <name evidence="12" type="ORF">AArc1_5092</name>
    <name evidence="13" type="ORF">AArcMg_4156</name>
</gene>
<geneLocation type="plasmid" evidence="12">
    <name>pAArc1-02</name>
</geneLocation>
<keyword evidence="4" id="KW-0479">Metal-binding</keyword>
<keyword evidence="2 10" id="KW-0645">Protease</keyword>
<dbReference type="PANTHER" id="PTHR43221">
    <property type="entry name" value="PROTEASE HTPX"/>
    <property type="match status" value="1"/>
</dbReference>
<evidence type="ECO:0000256" key="7">
    <source>
        <dbReference type="ARBA" id="ARBA00022989"/>
    </source>
</evidence>
<evidence type="ECO:0000256" key="10">
    <source>
        <dbReference type="RuleBase" id="RU003983"/>
    </source>
</evidence>
<dbReference type="GeneID" id="37640437"/>
<evidence type="ECO:0000256" key="2">
    <source>
        <dbReference type="ARBA" id="ARBA00022670"/>
    </source>
</evidence>
<dbReference type="KEGG" id="nan:AArc1_5092"/>
<dbReference type="Proteomes" id="UP000258707">
    <property type="component" value="Plasmid pAArc1-02"/>
</dbReference>
<evidence type="ECO:0000256" key="3">
    <source>
        <dbReference type="ARBA" id="ARBA00022692"/>
    </source>
</evidence>
<evidence type="ECO:0000313" key="13">
    <source>
        <dbReference type="EMBL" id="AXR79981.1"/>
    </source>
</evidence>
<keyword evidence="6 10" id="KW-0862">Zinc</keyword>
<reference evidence="13 14" key="2">
    <citation type="submission" date="2018-02" db="EMBL/GenBank/DDBJ databases">
        <title>Phenotypic and genomic properties of facultatively anaerobic sulfur-reducing natronoarchaea from hypersaline soda lakes.</title>
        <authorList>
            <person name="Sorokin D.Y."/>
            <person name="Kublanov I.V."/>
            <person name="Roman P."/>
            <person name="Sinninghe Damste J.S."/>
            <person name="Golyshin P.N."/>
            <person name="Rojo D."/>
            <person name="Ciordia S."/>
            <person name="Mena M.D.C."/>
            <person name="Ferrer M."/>
            <person name="Messina E."/>
            <person name="Smedile F."/>
            <person name="La Spada G."/>
            <person name="La Cono V."/>
            <person name="Yakimov M.M."/>
        </authorList>
    </citation>
    <scope>NUCLEOTIDE SEQUENCE [LARGE SCALE GENOMIC DNA]</scope>
    <source>
        <strain evidence="13 14">AArc-Mg</strain>
        <plasmid evidence="13">pAArc-Mg-01</plasmid>
        <plasmid evidence="14">paarc-mg-01</plasmid>
    </source>
</reference>
<evidence type="ECO:0000256" key="1">
    <source>
        <dbReference type="ARBA" id="ARBA00022475"/>
    </source>
</evidence>
<geneLocation type="plasmid" evidence="14">
    <name>paarc-mg-01</name>
</geneLocation>
<dbReference type="Proteomes" id="UP000258613">
    <property type="component" value="Plasmid pAArc-Mg-01"/>
</dbReference>
<dbReference type="Pfam" id="PF01435">
    <property type="entry name" value="Peptidase_M48"/>
    <property type="match status" value="1"/>
</dbReference>
<evidence type="ECO:0000256" key="9">
    <source>
        <dbReference type="ARBA" id="ARBA00023136"/>
    </source>
</evidence>
<dbReference type="InterPro" id="IPR050083">
    <property type="entry name" value="HtpX_protease"/>
</dbReference>
<dbReference type="RefSeq" id="WP_321169143.1">
    <property type="nucleotide sequence ID" value="NZ_CP024046.1"/>
</dbReference>
<comment type="cofactor">
    <cofactor evidence="10">
        <name>Zn(2+)</name>
        <dbReference type="ChEBI" id="CHEBI:29105"/>
    </cofactor>
    <text evidence="10">Binds 1 zinc ion per subunit.</text>
</comment>
<dbReference type="AlphaFoldDB" id="A0A346PKD6"/>
<organism evidence="13 14">
    <name type="scientific">Natrarchaeobaculum sulfurireducens</name>
    <dbReference type="NCBI Taxonomy" id="2044521"/>
    <lineage>
        <taxon>Archaea</taxon>
        <taxon>Methanobacteriati</taxon>
        <taxon>Methanobacteriota</taxon>
        <taxon>Stenosarchaea group</taxon>
        <taxon>Halobacteria</taxon>
        <taxon>Halobacteriales</taxon>
        <taxon>Natrialbaceae</taxon>
        <taxon>Natrarchaeobaculum</taxon>
    </lineage>
</organism>
<name>A0A346PKD6_9EURY</name>
<evidence type="ECO:0000256" key="8">
    <source>
        <dbReference type="ARBA" id="ARBA00023049"/>
    </source>
</evidence>
<evidence type="ECO:0000313" key="14">
    <source>
        <dbReference type="Proteomes" id="UP000258613"/>
    </source>
</evidence>
<dbReference type="GO" id="GO:0004222">
    <property type="term" value="F:metalloendopeptidase activity"/>
    <property type="evidence" value="ECO:0007669"/>
    <property type="project" value="InterPro"/>
</dbReference>